<protein>
    <submittedName>
        <fullName evidence="1">Uncharacterized protein</fullName>
    </submittedName>
</protein>
<accession>A0AAV7HZC1</accession>
<keyword evidence="2" id="KW-1185">Reference proteome</keyword>
<proteinExistence type="predicted"/>
<name>A0AAV7HZC1_COTGL</name>
<evidence type="ECO:0000313" key="2">
    <source>
        <dbReference type="Proteomes" id="UP000826195"/>
    </source>
</evidence>
<dbReference type="EMBL" id="JAHXZJ010001864">
    <property type="protein sequence ID" value="KAH0550564.1"/>
    <property type="molecule type" value="Genomic_DNA"/>
</dbReference>
<sequence length="95" mass="10249">MAVTKMGIEIYIFGLNIRIGVLESDGSAEGCINPVRIKNNSNKKAVQPFMFISRDQRASNNEAPIKLCDSLAIRLLRILTSSSSIESGSGSGFLS</sequence>
<dbReference type="Proteomes" id="UP000826195">
    <property type="component" value="Unassembled WGS sequence"/>
</dbReference>
<reference evidence="1 2" key="1">
    <citation type="journal article" date="2021" name="J. Hered.">
        <title>A chromosome-level genome assembly of the parasitoid wasp, Cotesia glomerata (Hymenoptera: Braconidae).</title>
        <authorList>
            <person name="Pinto B.J."/>
            <person name="Weis J.J."/>
            <person name="Gamble T."/>
            <person name="Ode P.J."/>
            <person name="Paul R."/>
            <person name="Zaspel J.M."/>
        </authorList>
    </citation>
    <scope>NUCLEOTIDE SEQUENCE [LARGE SCALE GENOMIC DNA]</scope>
    <source>
        <strain evidence="1">CgM1</strain>
    </source>
</reference>
<dbReference type="AlphaFoldDB" id="A0AAV7HZC1"/>
<organism evidence="1 2">
    <name type="scientific">Cotesia glomerata</name>
    <name type="common">Lepidopteran parasitic wasp</name>
    <name type="synonym">Apanteles glomeratus</name>
    <dbReference type="NCBI Taxonomy" id="32391"/>
    <lineage>
        <taxon>Eukaryota</taxon>
        <taxon>Metazoa</taxon>
        <taxon>Ecdysozoa</taxon>
        <taxon>Arthropoda</taxon>
        <taxon>Hexapoda</taxon>
        <taxon>Insecta</taxon>
        <taxon>Pterygota</taxon>
        <taxon>Neoptera</taxon>
        <taxon>Endopterygota</taxon>
        <taxon>Hymenoptera</taxon>
        <taxon>Apocrita</taxon>
        <taxon>Ichneumonoidea</taxon>
        <taxon>Braconidae</taxon>
        <taxon>Microgastrinae</taxon>
        <taxon>Cotesia</taxon>
    </lineage>
</organism>
<evidence type="ECO:0000313" key="1">
    <source>
        <dbReference type="EMBL" id="KAH0550564.1"/>
    </source>
</evidence>
<comment type="caution">
    <text evidence="1">The sequence shown here is derived from an EMBL/GenBank/DDBJ whole genome shotgun (WGS) entry which is preliminary data.</text>
</comment>
<gene>
    <name evidence="1" type="ORF">KQX54_020162</name>
</gene>